<dbReference type="AlphaFoldDB" id="A0A0V1M158"/>
<accession>A0A0V1M158</accession>
<dbReference type="OrthoDB" id="10594303at2759"/>
<gene>
    <name evidence="1" type="ORF">T10_4892</name>
</gene>
<proteinExistence type="predicted"/>
<organism evidence="1 2">
    <name type="scientific">Trichinella papuae</name>
    <dbReference type="NCBI Taxonomy" id="268474"/>
    <lineage>
        <taxon>Eukaryota</taxon>
        <taxon>Metazoa</taxon>
        <taxon>Ecdysozoa</taxon>
        <taxon>Nematoda</taxon>
        <taxon>Enoplea</taxon>
        <taxon>Dorylaimia</taxon>
        <taxon>Trichinellida</taxon>
        <taxon>Trichinellidae</taxon>
        <taxon>Trichinella</taxon>
    </lineage>
</organism>
<keyword evidence="2" id="KW-1185">Reference proteome</keyword>
<dbReference type="EMBL" id="JYDO01000372">
    <property type="protein sequence ID" value="KRZ65408.1"/>
    <property type="molecule type" value="Genomic_DNA"/>
</dbReference>
<protein>
    <submittedName>
        <fullName evidence="1">Uncharacterized protein</fullName>
    </submittedName>
</protein>
<dbReference type="Proteomes" id="UP000054843">
    <property type="component" value="Unassembled WGS sequence"/>
</dbReference>
<evidence type="ECO:0000313" key="2">
    <source>
        <dbReference type="Proteomes" id="UP000054843"/>
    </source>
</evidence>
<comment type="caution">
    <text evidence="1">The sequence shown here is derived from an EMBL/GenBank/DDBJ whole genome shotgun (WGS) entry which is preliminary data.</text>
</comment>
<evidence type="ECO:0000313" key="1">
    <source>
        <dbReference type="EMBL" id="KRZ65408.1"/>
    </source>
</evidence>
<sequence length="105" mass="11400">MLALAHRTGWMERCMEGCNSVALGMRSLPLSSLHAGLVLPRNLRRSARSVLPLASHIDLSIGIVCPLAIRTPDAVVPSGNRIQRSRDSFQSPSVLIDGRSTYHAL</sequence>
<reference evidence="1 2" key="1">
    <citation type="submission" date="2015-01" db="EMBL/GenBank/DDBJ databases">
        <title>Evolution of Trichinella species and genotypes.</title>
        <authorList>
            <person name="Korhonen P.K."/>
            <person name="Edoardo P."/>
            <person name="Giuseppe L.R."/>
            <person name="Gasser R.B."/>
        </authorList>
    </citation>
    <scope>NUCLEOTIDE SEQUENCE [LARGE SCALE GENOMIC DNA]</scope>
    <source>
        <strain evidence="1">ISS1980</strain>
    </source>
</reference>
<name>A0A0V1M158_9BILA</name>